<dbReference type="RefSeq" id="WP_379562122.1">
    <property type="nucleotide sequence ID" value="NZ_JBHRTB010000011.1"/>
</dbReference>
<reference evidence="3" key="1">
    <citation type="journal article" date="2019" name="Int. J. Syst. Evol. Microbiol.">
        <title>The Global Catalogue of Microorganisms (GCM) 10K type strain sequencing project: providing services to taxonomists for standard genome sequencing and annotation.</title>
        <authorList>
            <consortium name="The Broad Institute Genomics Platform"/>
            <consortium name="The Broad Institute Genome Sequencing Center for Infectious Disease"/>
            <person name="Wu L."/>
            <person name="Ma J."/>
        </authorList>
    </citation>
    <scope>NUCLEOTIDE SEQUENCE [LARGE SCALE GENOMIC DNA]</scope>
    <source>
        <strain evidence="3">KCTC 52366</strain>
    </source>
</reference>
<feature type="chain" id="PRO_5045297536" evidence="1">
    <location>
        <begin position="42"/>
        <end position="319"/>
    </location>
</feature>
<feature type="signal peptide" evidence="1">
    <location>
        <begin position="1"/>
        <end position="41"/>
    </location>
</feature>
<protein>
    <submittedName>
        <fullName evidence="2">Uncharacterized protein</fullName>
    </submittedName>
</protein>
<evidence type="ECO:0000313" key="3">
    <source>
        <dbReference type="Proteomes" id="UP001595632"/>
    </source>
</evidence>
<feature type="non-terminal residue" evidence="2">
    <location>
        <position position="319"/>
    </location>
</feature>
<comment type="caution">
    <text evidence="2">The sequence shown here is derived from an EMBL/GenBank/DDBJ whole genome shotgun (WGS) entry which is preliminary data.</text>
</comment>
<evidence type="ECO:0000313" key="2">
    <source>
        <dbReference type="EMBL" id="MFC3146009.1"/>
    </source>
</evidence>
<evidence type="ECO:0000256" key="1">
    <source>
        <dbReference type="SAM" id="SignalP"/>
    </source>
</evidence>
<keyword evidence="1" id="KW-0732">Signal</keyword>
<gene>
    <name evidence="2" type="ORF">ACFOGP_25025</name>
</gene>
<organism evidence="2 3">
    <name type="scientific">Psychromarinibacter halotolerans</name>
    <dbReference type="NCBI Taxonomy" id="1775175"/>
    <lineage>
        <taxon>Bacteria</taxon>
        <taxon>Pseudomonadati</taxon>
        <taxon>Pseudomonadota</taxon>
        <taxon>Alphaproteobacteria</taxon>
        <taxon>Rhodobacterales</taxon>
        <taxon>Paracoccaceae</taxon>
        <taxon>Psychromarinibacter</taxon>
    </lineage>
</organism>
<dbReference type="Proteomes" id="UP001595632">
    <property type="component" value="Unassembled WGS sequence"/>
</dbReference>
<keyword evidence="3" id="KW-1185">Reference proteome</keyword>
<proteinExistence type="predicted"/>
<name>A0ABV7GWE3_9RHOB</name>
<sequence>MSFYRDCSEPVGQRTGTARASASVPLLAAALFLAPALPAQADQVIADDLIVDGSACIGFDCVNGESFSFDTIRLKENNLRIKFDDTSVAGSYPRNDWELTINDSANGGQSKFSITDISGNRIPFTVEAGARSHSLYVDDGGRIGIRTSTPSVELHVVDGDTPTLRLQQDGSSGFAPQTWDVAGNETSFFIRDVTNGSTLPLRVFPDSPSNTLTVNDGNVGVGLITPEDNLHIFDNDGTATLRLDDGSADDDMLFTLAGDKLFITFADTIGSELTIRQNGQVEVGLGDLEVNNGHNLVLAGGGSVVVNGTTLNVPDYVFA</sequence>
<dbReference type="EMBL" id="JBHRTB010000011">
    <property type="protein sequence ID" value="MFC3146009.1"/>
    <property type="molecule type" value="Genomic_DNA"/>
</dbReference>
<accession>A0ABV7GWE3</accession>